<reference evidence="1 2" key="1">
    <citation type="submission" date="2024-09" db="EMBL/GenBank/DDBJ databases">
        <title>Laminarin stimulates single cell rates of sulfate reduction while oxygen inhibits transcriptomic activity in coastal marine sediment.</title>
        <authorList>
            <person name="Lindsay M."/>
            <person name="Orcutt B."/>
            <person name="Emerson D."/>
            <person name="Stepanauskas R."/>
            <person name="D'Angelo T."/>
        </authorList>
    </citation>
    <scope>NUCLEOTIDE SEQUENCE [LARGE SCALE GENOMIC DNA]</scope>
    <source>
        <strain evidence="1">SAG AM-311-K15</strain>
    </source>
</reference>
<comment type="caution">
    <text evidence="1">The sequence shown here is derived from an EMBL/GenBank/DDBJ whole genome shotgun (WGS) entry which is preliminary data.</text>
</comment>
<dbReference type="EMBL" id="JBHPBY010000065">
    <property type="protein sequence ID" value="MFC1849903.1"/>
    <property type="molecule type" value="Genomic_DNA"/>
</dbReference>
<accession>A0ABV6YUP2</accession>
<name>A0ABV6YUP2_UNCC1</name>
<protein>
    <submittedName>
        <fullName evidence="1">Uncharacterized protein</fullName>
    </submittedName>
</protein>
<gene>
    <name evidence="1" type="ORF">ACFL27_06810</name>
</gene>
<dbReference type="Proteomes" id="UP001594351">
    <property type="component" value="Unassembled WGS sequence"/>
</dbReference>
<evidence type="ECO:0000313" key="2">
    <source>
        <dbReference type="Proteomes" id="UP001594351"/>
    </source>
</evidence>
<sequence>MGTKRIQLIRETVENLNNVKKDGLDLLKDYEAKTLIYDKKRCKFGRVIINTKHYFTVKFKSDYITYFRKSGWKPGKEKFLEDNFRKMTNKELAKVLTCSEKIIEKKLSKLNLKRNFEWDEEKDQFLIKNIDRPNQWLADQLNTTLSSIKGRIYRLKTKGCIPASGKRVVFHWSQEADDFLLGNLDRSNQWLADHFEIKVSSIKSRLRKLREMGLITSNRKRGRKRKA</sequence>
<keyword evidence="2" id="KW-1185">Reference proteome</keyword>
<organism evidence="1 2">
    <name type="scientific">candidate division CSSED10-310 bacterium</name>
    <dbReference type="NCBI Taxonomy" id="2855610"/>
    <lineage>
        <taxon>Bacteria</taxon>
        <taxon>Bacteria division CSSED10-310</taxon>
    </lineage>
</organism>
<proteinExistence type="predicted"/>
<evidence type="ECO:0000313" key="1">
    <source>
        <dbReference type="EMBL" id="MFC1849903.1"/>
    </source>
</evidence>